<dbReference type="InterPro" id="IPR040962">
    <property type="entry name" value="TPR_22"/>
</dbReference>
<keyword evidence="5" id="KW-1185">Reference proteome</keyword>
<dbReference type="SUPFAM" id="SSF48452">
    <property type="entry name" value="TPR-like"/>
    <property type="match status" value="5"/>
</dbReference>
<dbReference type="InterPro" id="IPR039226">
    <property type="entry name" value="Ski3/TTC37"/>
</dbReference>
<dbReference type="Pfam" id="PF13432">
    <property type="entry name" value="TPR_16"/>
    <property type="match status" value="1"/>
</dbReference>
<dbReference type="OrthoDB" id="421075at2759"/>
<sequence>MSSFARAHLKAARDSISKKDYATAKKEAALVLDFEPENYNAHVFCALALLELGDYNESEQMYRKATELNPTQSLAWQGIANFYERREEWDKQANILTQLLDLFNKNQDVIKCAETLQKLIVLYRKHGSPTQLIAGLSYFLPGSSTYPLLSHLPQPDPTNPTASSTQEAQEAIHNGFHILQEITSLTEKYEGDALNREVEKRRTRLGAPSLEQLKKDVLNEIYAKSQLPSLYNSLLNHPSTSDQLRAEVESKQLRYKQRYLYSIPPTMANLKAQISKELDELVEGIVLLRKRDELAWKLFFETKDCEDVSGYELRHVRDYIRLFPTSSMASLFRGYFAYRQEGLVDEEEDRELLGPIDEDPVDTVINASLSLSDTVLAHRFSAEVYLGECDYENAIKTSKEGLQKLSQLESDTSKNLSRTRIALQAALATSLVNFFPPKHHKEATRIVDEVLTRSPQHISVLMDRAFILEAASEWDAAAKVFDQVSSLLPDDLGLRAKEERAWCTYQLGQVVQGLQGLQDVSEVLTTLEGDEVKRHRARCLWRIGKCYMDIGGPDVKLAYQYFINALKQDSEFAPGFTSLGIYYLEHASPPDPVRSSKCFQKAFELDARESDAAQRLAEGFANDREWDLVEVVAQRTIDGEGGINAGMSKSELDASSRYLPTNAWAWKALGVVKFHYKDYPAAIQAFQIALRVVPDDQSLWVRLGEAYTKAGRHTAALKALAHALELNPDDWLSSYFIADVKQSMGLYDEAIVLLSAIRTSRPDEAGVLASLAQDHLNLGRSEFLEGFQIRAEESFVNGIRVSLDMIQRVHGFRTMSWKFIADACFHLSQFSTFSDEYNVREALKAIIFPPRQGIAEQLEKVVPVPSFQDGASLGVNQVIAMAVHAYLCRIALYSTGQVSNSGAWYDLSVALQYWATKAAPSVDLISIKEKVIEYVKKALQLDASIDLYWVTLGDAYFLSHAKAAQHAYIRALEIDSKNSATWVNLGLLYYYHGDVDLANEALYRAQVLDPDNTRAWVGQFIIATANEDKTDATLLLEHAVGLQTPVVSAFSSFYQAIFHSKKNLERRDQVQDAILPAFFVLNRYCQRRPHDPSGLHLLALVSERLGHYSFGEQLVERAITKLEVAYEETEDPEVERRYAIANATLGRLKFSLGAYAESLTAFESVLGLLAEKETDGLSRALKVQAHLGSGLAHFFKGNLDEALGMFETGLEAAGENLKLRGQVNIVLAQSLWALGPDEAKEAAKTRLLEG</sequence>
<reference evidence="4" key="1">
    <citation type="submission" date="2020-11" db="EMBL/GenBank/DDBJ databases">
        <authorList>
            <consortium name="DOE Joint Genome Institute"/>
            <person name="Ahrendt S."/>
            <person name="Riley R."/>
            <person name="Andreopoulos W."/>
            <person name="LaButti K."/>
            <person name="Pangilinan J."/>
            <person name="Ruiz-duenas F.J."/>
            <person name="Barrasa J.M."/>
            <person name="Sanchez-Garcia M."/>
            <person name="Camarero S."/>
            <person name="Miyauchi S."/>
            <person name="Serrano A."/>
            <person name="Linde D."/>
            <person name="Babiker R."/>
            <person name="Drula E."/>
            <person name="Ayuso-Fernandez I."/>
            <person name="Pacheco R."/>
            <person name="Padilla G."/>
            <person name="Ferreira P."/>
            <person name="Barriuso J."/>
            <person name="Kellner H."/>
            <person name="Castanera R."/>
            <person name="Alfaro M."/>
            <person name="Ramirez L."/>
            <person name="Pisabarro A.G."/>
            <person name="Kuo A."/>
            <person name="Tritt A."/>
            <person name="Lipzen A."/>
            <person name="He G."/>
            <person name="Yan M."/>
            <person name="Ng V."/>
            <person name="Cullen D."/>
            <person name="Martin F."/>
            <person name="Rosso M.-N."/>
            <person name="Henrissat B."/>
            <person name="Hibbett D."/>
            <person name="Martinez A.T."/>
            <person name="Grigoriev I.V."/>
        </authorList>
    </citation>
    <scope>NUCLEOTIDE SEQUENCE</scope>
    <source>
        <strain evidence="4">AH 44721</strain>
    </source>
</reference>
<dbReference type="InterPro" id="IPR019734">
    <property type="entry name" value="TPR_rpt"/>
</dbReference>
<dbReference type="Pfam" id="PF14559">
    <property type="entry name" value="TPR_19"/>
    <property type="match status" value="1"/>
</dbReference>
<organism evidence="4 5">
    <name type="scientific">Gymnopilus junonius</name>
    <name type="common">Spectacular rustgill mushroom</name>
    <name type="synonym">Gymnopilus spectabilis subsp. junonius</name>
    <dbReference type="NCBI Taxonomy" id="109634"/>
    <lineage>
        <taxon>Eukaryota</taxon>
        <taxon>Fungi</taxon>
        <taxon>Dikarya</taxon>
        <taxon>Basidiomycota</taxon>
        <taxon>Agaricomycotina</taxon>
        <taxon>Agaricomycetes</taxon>
        <taxon>Agaricomycetidae</taxon>
        <taxon>Agaricales</taxon>
        <taxon>Agaricineae</taxon>
        <taxon>Hymenogastraceae</taxon>
        <taxon>Gymnopilus</taxon>
    </lineage>
</organism>
<evidence type="ECO:0008006" key="6">
    <source>
        <dbReference type="Google" id="ProtNLM"/>
    </source>
</evidence>
<dbReference type="InterPro" id="IPR011990">
    <property type="entry name" value="TPR-like_helical_dom_sf"/>
</dbReference>
<feature type="repeat" description="TPR" evidence="3">
    <location>
        <begin position="663"/>
        <end position="696"/>
    </location>
</feature>
<dbReference type="PANTHER" id="PTHR15704:SF7">
    <property type="entry name" value="SUPERKILLER COMPLEX PROTEIN 3"/>
    <property type="match status" value="1"/>
</dbReference>
<dbReference type="PANTHER" id="PTHR15704">
    <property type="entry name" value="SUPERKILLER 3 PROTEIN-RELATED"/>
    <property type="match status" value="1"/>
</dbReference>
<evidence type="ECO:0000256" key="3">
    <source>
        <dbReference type="PROSITE-ProRule" id="PRU00339"/>
    </source>
</evidence>
<dbReference type="AlphaFoldDB" id="A0A9P5NMW5"/>
<comment type="caution">
    <text evidence="4">The sequence shown here is derived from an EMBL/GenBank/DDBJ whole genome shotgun (WGS) entry which is preliminary data.</text>
</comment>
<keyword evidence="1" id="KW-0677">Repeat</keyword>
<gene>
    <name evidence="4" type="ORF">CPB84DRAFT_1682556</name>
</gene>
<dbReference type="GO" id="GO:0055087">
    <property type="term" value="C:Ski complex"/>
    <property type="evidence" value="ECO:0007669"/>
    <property type="project" value="InterPro"/>
</dbReference>
<keyword evidence="2 3" id="KW-0802">TPR repeat</keyword>
<feature type="repeat" description="TPR" evidence="3">
    <location>
        <begin position="697"/>
        <end position="730"/>
    </location>
</feature>
<dbReference type="GO" id="GO:0006401">
    <property type="term" value="P:RNA catabolic process"/>
    <property type="evidence" value="ECO:0007669"/>
    <property type="project" value="InterPro"/>
</dbReference>
<feature type="repeat" description="TPR" evidence="3">
    <location>
        <begin position="979"/>
        <end position="1012"/>
    </location>
</feature>
<dbReference type="EMBL" id="JADNYJ010000063">
    <property type="protein sequence ID" value="KAF8894922.1"/>
    <property type="molecule type" value="Genomic_DNA"/>
</dbReference>
<evidence type="ECO:0000256" key="1">
    <source>
        <dbReference type="ARBA" id="ARBA00022737"/>
    </source>
</evidence>
<dbReference type="Proteomes" id="UP000724874">
    <property type="component" value="Unassembled WGS sequence"/>
</dbReference>
<evidence type="ECO:0000313" key="5">
    <source>
        <dbReference type="Proteomes" id="UP000724874"/>
    </source>
</evidence>
<protein>
    <recommendedName>
        <fullName evidence="6">Superkiller protein 3</fullName>
    </recommendedName>
</protein>
<evidence type="ECO:0000313" key="4">
    <source>
        <dbReference type="EMBL" id="KAF8894922.1"/>
    </source>
</evidence>
<accession>A0A9P5NMW5</accession>
<name>A0A9P5NMW5_GYMJU</name>
<proteinExistence type="predicted"/>
<dbReference type="PROSITE" id="PS50293">
    <property type="entry name" value="TPR_REGION"/>
    <property type="match status" value="1"/>
</dbReference>
<dbReference type="Pfam" id="PF18833">
    <property type="entry name" value="TPR_22"/>
    <property type="match status" value="1"/>
</dbReference>
<evidence type="ECO:0000256" key="2">
    <source>
        <dbReference type="ARBA" id="ARBA00022803"/>
    </source>
</evidence>
<dbReference type="SMART" id="SM00028">
    <property type="entry name" value="TPR"/>
    <property type="match status" value="11"/>
</dbReference>
<feature type="repeat" description="TPR" evidence="3">
    <location>
        <begin position="39"/>
        <end position="72"/>
    </location>
</feature>
<dbReference type="PROSITE" id="PS50005">
    <property type="entry name" value="TPR"/>
    <property type="match status" value="4"/>
</dbReference>
<dbReference type="Gene3D" id="1.25.40.10">
    <property type="entry name" value="Tetratricopeptide repeat domain"/>
    <property type="match status" value="4"/>
</dbReference>